<name>B8HNF5_CYAP4</name>
<dbReference type="eggNOG" id="ENOG50333UN">
    <property type="taxonomic scope" value="Bacteria"/>
</dbReference>
<dbReference type="HOGENOM" id="CLU_161787_1_0_3"/>
<organism evidence="1">
    <name type="scientific">Cyanothece sp. (strain PCC 7425 / ATCC 29141)</name>
    <dbReference type="NCBI Taxonomy" id="395961"/>
    <lineage>
        <taxon>Bacteria</taxon>
        <taxon>Bacillati</taxon>
        <taxon>Cyanobacteriota</taxon>
        <taxon>Cyanophyceae</taxon>
        <taxon>Gomontiellales</taxon>
        <taxon>Cyanothecaceae</taxon>
        <taxon>Cyanothece</taxon>
    </lineage>
</organism>
<dbReference type="Pfam" id="PF14076">
    <property type="entry name" value="DUF4258"/>
    <property type="match status" value="1"/>
</dbReference>
<sequence length="93" mass="10763">MFDDVLERIRQKFRDQQYIVTLHADEEMDDDNLCLNDLERAINTGQILERQRDKNTGEWKYRICGLSIEGDSIEIIAKLGVTGKVVIITVYAC</sequence>
<protein>
    <recommendedName>
        <fullName evidence="2">DUF4258 domain-containing protein</fullName>
    </recommendedName>
</protein>
<dbReference type="AlphaFoldDB" id="B8HNF5"/>
<dbReference type="EMBL" id="CP001344">
    <property type="protein sequence ID" value="ACL47282.1"/>
    <property type="molecule type" value="Genomic_DNA"/>
</dbReference>
<proteinExistence type="predicted"/>
<reference evidence="1" key="1">
    <citation type="submission" date="2009-01" db="EMBL/GenBank/DDBJ databases">
        <title>Complete sequence of chromosome Cyanothece sp. PCC 7425.</title>
        <authorList>
            <consortium name="US DOE Joint Genome Institute"/>
            <person name="Lucas S."/>
            <person name="Copeland A."/>
            <person name="Lapidus A."/>
            <person name="Glavina del Rio T."/>
            <person name="Dalin E."/>
            <person name="Tice H."/>
            <person name="Bruce D."/>
            <person name="Goodwin L."/>
            <person name="Pitluck S."/>
            <person name="Sims D."/>
            <person name="Meineke L."/>
            <person name="Brettin T."/>
            <person name="Detter J.C."/>
            <person name="Han C."/>
            <person name="Larimer F."/>
            <person name="Land M."/>
            <person name="Hauser L."/>
            <person name="Kyrpides N."/>
            <person name="Ovchinnikova G."/>
            <person name="Liberton M."/>
            <person name="Stoeckel J."/>
            <person name="Banerjee A."/>
            <person name="Singh A."/>
            <person name="Page L."/>
            <person name="Sato H."/>
            <person name="Zhao L."/>
            <person name="Sherman L."/>
            <person name="Pakrasi H."/>
            <person name="Richardson P."/>
        </authorList>
    </citation>
    <scope>NUCLEOTIDE SEQUENCE</scope>
    <source>
        <strain evidence="1">PCC 7425</strain>
    </source>
</reference>
<gene>
    <name evidence="1" type="ordered locus">Cyan7425_4984</name>
</gene>
<dbReference type="InterPro" id="IPR025354">
    <property type="entry name" value="DUF4258"/>
</dbReference>
<dbReference type="KEGG" id="cyn:Cyan7425_4984"/>
<accession>B8HNF5</accession>
<evidence type="ECO:0000313" key="1">
    <source>
        <dbReference type="EMBL" id="ACL47282.1"/>
    </source>
</evidence>
<evidence type="ECO:0008006" key="2">
    <source>
        <dbReference type="Google" id="ProtNLM"/>
    </source>
</evidence>